<dbReference type="InterPro" id="IPR050706">
    <property type="entry name" value="Cyclic-di-GMP_PDE-like"/>
</dbReference>
<dbReference type="AlphaFoldDB" id="A0A286GBQ7"/>
<dbReference type="Gene3D" id="3.30.450.20">
    <property type="entry name" value="PAS domain"/>
    <property type="match status" value="1"/>
</dbReference>
<dbReference type="SUPFAM" id="SSF141868">
    <property type="entry name" value="EAL domain-like"/>
    <property type="match status" value="1"/>
</dbReference>
<dbReference type="PROSITE" id="PS50883">
    <property type="entry name" value="EAL"/>
    <property type="match status" value="1"/>
</dbReference>
<gene>
    <name evidence="2" type="ORF">SAMN05421508_102554</name>
</gene>
<proteinExistence type="predicted"/>
<evidence type="ECO:0000313" key="3">
    <source>
        <dbReference type="Proteomes" id="UP000219621"/>
    </source>
</evidence>
<dbReference type="PANTHER" id="PTHR33121:SF70">
    <property type="entry name" value="SIGNALING PROTEIN YKOW"/>
    <property type="match status" value="1"/>
</dbReference>
<dbReference type="RefSeq" id="WP_097278288.1">
    <property type="nucleotide sequence ID" value="NZ_OCNJ01000002.1"/>
</dbReference>
<evidence type="ECO:0000259" key="1">
    <source>
        <dbReference type="PROSITE" id="PS50883"/>
    </source>
</evidence>
<dbReference type="EMBL" id="OCNJ01000002">
    <property type="protein sequence ID" value="SOD92676.1"/>
    <property type="molecule type" value="Genomic_DNA"/>
</dbReference>
<dbReference type="InterPro" id="IPR000014">
    <property type="entry name" value="PAS"/>
</dbReference>
<reference evidence="2 3" key="1">
    <citation type="submission" date="2017-09" db="EMBL/GenBank/DDBJ databases">
        <authorList>
            <person name="Ehlers B."/>
            <person name="Leendertz F.H."/>
        </authorList>
    </citation>
    <scope>NUCLEOTIDE SEQUENCE [LARGE SCALE GENOMIC DNA]</scope>
    <source>
        <strain evidence="2 3">USBA 140</strain>
    </source>
</reference>
<dbReference type="SMART" id="SM00052">
    <property type="entry name" value="EAL"/>
    <property type="match status" value="1"/>
</dbReference>
<dbReference type="GO" id="GO:0071111">
    <property type="term" value="F:cyclic-guanylate-specific phosphodiesterase activity"/>
    <property type="evidence" value="ECO:0007669"/>
    <property type="project" value="InterPro"/>
</dbReference>
<dbReference type="CDD" id="cd01948">
    <property type="entry name" value="EAL"/>
    <property type="match status" value="1"/>
</dbReference>
<feature type="domain" description="EAL" evidence="1">
    <location>
        <begin position="288"/>
        <end position="545"/>
    </location>
</feature>
<name>A0A286GBQ7_9PROT</name>
<dbReference type="SMART" id="SM00091">
    <property type="entry name" value="PAS"/>
    <property type="match status" value="1"/>
</dbReference>
<keyword evidence="3" id="KW-1185">Reference proteome</keyword>
<sequence>MSQDDSITRLRAQKSRFIAFAFAGNDVLIEVDDDGRIVYCGGVVENVLGRDAADLKSGFVHDFVAGCDVLLFDELLLRLRRSGRLDRVPVHVEGKDSRQRRVYLSGLTMPEDPTRAYLAMTAVKERTVPPRKSKTVPVTAEVFADTVKRRLESGEAPEDAKLTLLDLGPEVVGAALPADKVDGFMTQAMDFLSAWSVGGDCVGRLQDGTVGVLHDGTLAEADIRDRLNQMVAVFEPGAPPLDLRIAGIEASASGMSEEDLSKALVYTFNTFAKGAETLSMDSLSAGYKAAMNEAIAKVVAFRNAIGSNLRLVFQPIVDLTGWQVHHYEALARLESNERLVAPAALIDFAENFGVVQELDMAVVRQALQVLGANRMVRGGAKIAVNLSGRSIGNDAFCHDLMALLQQHDHLLPRLKFEVTESHEIADLARVNAVLQELRRRSCPVCIDDFGSGAAAFQYLRALEVDYLKIDGAYIREAFTDRCGRPFLRAIAGLARDLGIKCIGEMVENAETMWLLRELGIGYGQGWFFGKPNLDVSRFVLGDKPEGFGRRPAN</sequence>
<evidence type="ECO:0000313" key="2">
    <source>
        <dbReference type="EMBL" id="SOD92676.1"/>
    </source>
</evidence>
<dbReference type="InterPro" id="IPR001633">
    <property type="entry name" value="EAL_dom"/>
</dbReference>
<dbReference type="Gene3D" id="3.20.20.450">
    <property type="entry name" value="EAL domain"/>
    <property type="match status" value="1"/>
</dbReference>
<accession>A0A286GBQ7</accession>
<organism evidence="2 3">
    <name type="scientific">Caenispirillum bisanense</name>
    <dbReference type="NCBI Taxonomy" id="414052"/>
    <lineage>
        <taxon>Bacteria</taxon>
        <taxon>Pseudomonadati</taxon>
        <taxon>Pseudomonadota</taxon>
        <taxon>Alphaproteobacteria</taxon>
        <taxon>Rhodospirillales</taxon>
        <taxon>Novispirillaceae</taxon>
        <taxon>Caenispirillum</taxon>
    </lineage>
</organism>
<dbReference type="Proteomes" id="UP000219621">
    <property type="component" value="Unassembled WGS sequence"/>
</dbReference>
<dbReference type="InterPro" id="IPR035919">
    <property type="entry name" value="EAL_sf"/>
</dbReference>
<dbReference type="PANTHER" id="PTHR33121">
    <property type="entry name" value="CYCLIC DI-GMP PHOSPHODIESTERASE PDEF"/>
    <property type="match status" value="1"/>
</dbReference>
<dbReference type="InterPro" id="IPR035965">
    <property type="entry name" value="PAS-like_dom_sf"/>
</dbReference>
<protein>
    <submittedName>
        <fullName evidence="2">EAL domain, c-di-GMP-specific phosphodiesterase class I (Or its enzymatically inactive variant)</fullName>
    </submittedName>
</protein>
<dbReference type="SUPFAM" id="SSF55785">
    <property type="entry name" value="PYP-like sensor domain (PAS domain)"/>
    <property type="match status" value="1"/>
</dbReference>
<dbReference type="Pfam" id="PF00563">
    <property type="entry name" value="EAL"/>
    <property type="match status" value="1"/>
</dbReference>
<dbReference type="OrthoDB" id="7251575at2"/>